<reference evidence="8 9" key="1">
    <citation type="submission" date="2023-08" db="EMBL/GenBank/DDBJ databases">
        <authorList>
            <person name="Roldan D.M."/>
            <person name="Menes R.J."/>
        </authorList>
    </citation>
    <scope>NUCLEOTIDE SEQUENCE [LARGE SCALE GENOMIC DNA]</scope>
    <source>
        <strain evidence="8 9">CCM 2812</strain>
    </source>
</reference>
<evidence type="ECO:0000256" key="6">
    <source>
        <dbReference type="ARBA" id="ARBA00047942"/>
    </source>
</evidence>
<evidence type="ECO:0000256" key="3">
    <source>
        <dbReference type="ARBA" id="ARBA00022603"/>
    </source>
</evidence>
<dbReference type="RefSeq" id="WP_305749315.1">
    <property type="nucleotide sequence ID" value="NZ_JAUZEE010000004.1"/>
</dbReference>
<name>A0ABT9G2U5_LEPDI</name>
<keyword evidence="5" id="KW-0949">S-adenosyl-L-methionine</keyword>
<protein>
    <recommendedName>
        <fullName evidence="2">site-specific DNA-methyltransferase (adenine-specific)</fullName>
        <ecNumber evidence="2">2.1.1.72</ecNumber>
    </recommendedName>
</protein>
<comment type="catalytic activity">
    <reaction evidence="6">
        <text>a 2'-deoxyadenosine in DNA + S-adenosyl-L-methionine = an N(6)-methyl-2'-deoxyadenosine in DNA + S-adenosyl-L-homocysteine + H(+)</text>
        <dbReference type="Rhea" id="RHEA:15197"/>
        <dbReference type="Rhea" id="RHEA-COMP:12418"/>
        <dbReference type="Rhea" id="RHEA-COMP:12419"/>
        <dbReference type="ChEBI" id="CHEBI:15378"/>
        <dbReference type="ChEBI" id="CHEBI:57856"/>
        <dbReference type="ChEBI" id="CHEBI:59789"/>
        <dbReference type="ChEBI" id="CHEBI:90615"/>
        <dbReference type="ChEBI" id="CHEBI:90616"/>
        <dbReference type="EC" id="2.1.1.72"/>
    </reaction>
</comment>
<dbReference type="Pfam" id="PF01555">
    <property type="entry name" value="N6_N4_Mtase"/>
    <property type="match status" value="1"/>
</dbReference>
<dbReference type="PROSITE" id="PS00092">
    <property type="entry name" value="N6_MTASE"/>
    <property type="match status" value="1"/>
</dbReference>
<evidence type="ECO:0000259" key="7">
    <source>
        <dbReference type="Pfam" id="PF01555"/>
    </source>
</evidence>
<dbReference type="GO" id="GO:0008168">
    <property type="term" value="F:methyltransferase activity"/>
    <property type="evidence" value="ECO:0007669"/>
    <property type="project" value="UniProtKB-KW"/>
</dbReference>
<dbReference type="EMBL" id="JAUZEE010000004">
    <property type="protein sequence ID" value="MDP4300750.1"/>
    <property type="molecule type" value="Genomic_DNA"/>
</dbReference>
<dbReference type="InterPro" id="IPR002295">
    <property type="entry name" value="N4/N6-MTase_EcoPI_Mod-like"/>
</dbReference>
<keyword evidence="9" id="KW-1185">Reference proteome</keyword>
<keyword evidence="3 8" id="KW-0489">Methyltransferase</keyword>
<comment type="caution">
    <text evidence="8">The sequence shown here is derived from an EMBL/GenBank/DDBJ whole genome shotgun (WGS) entry which is preliminary data.</text>
</comment>
<keyword evidence="4 8" id="KW-0808">Transferase</keyword>
<dbReference type="GO" id="GO:0032259">
    <property type="term" value="P:methylation"/>
    <property type="evidence" value="ECO:0007669"/>
    <property type="project" value="UniProtKB-KW"/>
</dbReference>
<dbReference type="PRINTS" id="PR00506">
    <property type="entry name" value="D21N6MTFRASE"/>
</dbReference>
<evidence type="ECO:0000313" key="8">
    <source>
        <dbReference type="EMBL" id="MDP4300750.1"/>
    </source>
</evidence>
<dbReference type="Proteomes" id="UP001235760">
    <property type="component" value="Unassembled WGS sequence"/>
</dbReference>
<sequence>MSTEYEHLSREALIELLKRRDSQTPYGLVWERRDIAPDKALNRDFVGLELDPDLSCGPAPWRNLIIEGDNYDALRHLVSTHAEQVQVIYIDPPYNTGRKDFVYNDSYFEATDRYRHSTWLEFMHQRLSLAKDLLAEDGVILVSIDDNELFNLGLLMNRVFGAHNFIGNVIWKNVTDNNPTRVAIEHEYILVYAKRKELNPPVWKSPESAIKDELLRIGSRLTEEHADPAALQAAYTEWYRENKPFLGPLADYKFIDHNGVYAGSRSVHNPGKEGYRYDVPHPVTRRACKQPLMGYRFPWKTMQALIADDAILYGEDENKIVELKVYARDFMVKLPSVIELDGRKGPNELKRIFGGAAPFNNPKPVELITHLLSFVAARDAIVLDFFAGSGTLADAVMQLNEEDGGERRFILVSSTEATNDEPNKNLCRDVCATRVRRIAEGYTLAKGEQVEGLGGSFAYARAKHVPTHRLEERLDDGMVWSYIQMKHHHPLTPTGKLASVSVWNGQALVYLPSTKPKMKAALREALEQHPQAIIYTWTPAALVGLVNENNLREVPADLTRGFRFGKLGGNQA</sequence>
<gene>
    <name evidence="8" type="ORF">Q8X39_08890</name>
</gene>
<feature type="domain" description="DNA methylase N-4/N-6" evidence="7">
    <location>
        <begin position="85"/>
        <end position="402"/>
    </location>
</feature>
<dbReference type="InterPro" id="IPR029063">
    <property type="entry name" value="SAM-dependent_MTases_sf"/>
</dbReference>
<evidence type="ECO:0000256" key="5">
    <source>
        <dbReference type="ARBA" id="ARBA00022691"/>
    </source>
</evidence>
<proteinExistence type="inferred from homology"/>
<evidence type="ECO:0000256" key="1">
    <source>
        <dbReference type="ARBA" id="ARBA00006594"/>
    </source>
</evidence>
<dbReference type="EC" id="2.1.1.72" evidence="2"/>
<comment type="similarity">
    <text evidence="1">Belongs to the N(4)/N(6)-methyltransferase family.</text>
</comment>
<dbReference type="SUPFAM" id="SSF53335">
    <property type="entry name" value="S-adenosyl-L-methionine-dependent methyltransferases"/>
    <property type="match status" value="1"/>
</dbReference>
<evidence type="ECO:0000313" key="9">
    <source>
        <dbReference type="Proteomes" id="UP001235760"/>
    </source>
</evidence>
<dbReference type="InterPro" id="IPR002052">
    <property type="entry name" value="DNA_methylase_N6_adenine_CS"/>
</dbReference>
<dbReference type="Gene3D" id="3.40.50.150">
    <property type="entry name" value="Vaccinia Virus protein VP39"/>
    <property type="match status" value="1"/>
</dbReference>
<evidence type="ECO:0000256" key="2">
    <source>
        <dbReference type="ARBA" id="ARBA00011900"/>
    </source>
</evidence>
<organism evidence="8 9">
    <name type="scientific">Leptothrix discophora</name>
    <dbReference type="NCBI Taxonomy" id="89"/>
    <lineage>
        <taxon>Bacteria</taxon>
        <taxon>Pseudomonadati</taxon>
        <taxon>Pseudomonadota</taxon>
        <taxon>Betaproteobacteria</taxon>
        <taxon>Burkholderiales</taxon>
        <taxon>Sphaerotilaceae</taxon>
        <taxon>Leptothrix</taxon>
    </lineage>
</organism>
<dbReference type="InterPro" id="IPR002941">
    <property type="entry name" value="DNA_methylase_N4/N6"/>
</dbReference>
<accession>A0ABT9G2U5</accession>
<evidence type="ECO:0000256" key="4">
    <source>
        <dbReference type="ARBA" id="ARBA00022679"/>
    </source>
</evidence>